<dbReference type="EMBL" id="CM042048">
    <property type="protein sequence ID" value="KAI3759255.1"/>
    <property type="molecule type" value="Genomic_DNA"/>
</dbReference>
<sequence length="74" mass="8198">MFIFNNHIRSTSLFATLITDCLIAPTRCIINASLLIDDFYLLINACSLHRQSVCALICCCCFFSSSSSLSVVNQ</sequence>
<keyword evidence="2" id="KW-1185">Reference proteome</keyword>
<evidence type="ECO:0000313" key="2">
    <source>
        <dbReference type="Proteomes" id="UP001055879"/>
    </source>
</evidence>
<name>A0ACB9EKC1_ARCLA</name>
<organism evidence="1 2">
    <name type="scientific">Arctium lappa</name>
    <name type="common">Greater burdock</name>
    <name type="synonym">Lappa major</name>
    <dbReference type="NCBI Taxonomy" id="4217"/>
    <lineage>
        <taxon>Eukaryota</taxon>
        <taxon>Viridiplantae</taxon>
        <taxon>Streptophyta</taxon>
        <taxon>Embryophyta</taxon>
        <taxon>Tracheophyta</taxon>
        <taxon>Spermatophyta</taxon>
        <taxon>Magnoliopsida</taxon>
        <taxon>eudicotyledons</taxon>
        <taxon>Gunneridae</taxon>
        <taxon>Pentapetalae</taxon>
        <taxon>asterids</taxon>
        <taxon>campanulids</taxon>
        <taxon>Asterales</taxon>
        <taxon>Asteraceae</taxon>
        <taxon>Carduoideae</taxon>
        <taxon>Cardueae</taxon>
        <taxon>Arctiinae</taxon>
        <taxon>Arctium</taxon>
    </lineage>
</organism>
<proteinExistence type="predicted"/>
<comment type="caution">
    <text evidence="1">The sequence shown here is derived from an EMBL/GenBank/DDBJ whole genome shotgun (WGS) entry which is preliminary data.</text>
</comment>
<gene>
    <name evidence="1" type="ORF">L6452_06935</name>
</gene>
<reference evidence="1 2" key="2">
    <citation type="journal article" date="2022" name="Mol. Ecol. Resour.">
        <title>The genomes of chicory, endive, great burdock and yacon provide insights into Asteraceae paleo-polyploidization history and plant inulin production.</title>
        <authorList>
            <person name="Fan W."/>
            <person name="Wang S."/>
            <person name="Wang H."/>
            <person name="Wang A."/>
            <person name="Jiang F."/>
            <person name="Liu H."/>
            <person name="Zhao H."/>
            <person name="Xu D."/>
            <person name="Zhang Y."/>
        </authorList>
    </citation>
    <scope>NUCLEOTIDE SEQUENCE [LARGE SCALE GENOMIC DNA]</scope>
    <source>
        <strain evidence="2">cv. Niubang</strain>
    </source>
</reference>
<protein>
    <submittedName>
        <fullName evidence="1">Uncharacterized protein</fullName>
    </submittedName>
</protein>
<accession>A0ACB9EKC1</accession>
<reference evidence="2" key="1">
    <citation type="journal article" date="2022" name="Mol. Ecol. Resour.">
        <title>The genomes of chicory, endive, great burdock and yacon provide insights into Asteraceae palaeo-polyploidization history and plant inulin production.</title>
        <authorList>
            <person name="Fan W."/>
            <person name="Wang S."/>
            <person name="Wang H."/>
            <person name="Wang A."/>
            <person name="Jiang F."/>
            <person name="Liu H."/>
            <person name="Zhao H."/>
            <person name="Xu D."/>
            <person name="Zhang Y."/>
        </authorList>
    </citation>
    <scope>NUCLEOTIDE SEQUENCE [LARGE SCALE GENOMIC DNA]</scope>
    <source>
        <strain evidence="2">cv. Niubang</strain>
    </source>
</reference>
<dbReference type="Proteomes" id="UP001055879">
    <property type="component" value="Linkage Group LG02"/>
</dbReference>
<evidence type="ECO:0000313" key="1">
    <source>
        <dbReference type="EMBL" id="KAI3759255.1"/>
    </source>
</evidence>